<sequence>TAAEGAQSGYGLGCPVGISSADTLARNRSSAEPVVYARASVSPSAQWGAWKDGFGLCFCLFSSSAHERMLVHEASPDPNL</sequence>
<dbReference type="Ensembl" id="ENSTGET00000007525.1">
    <property type="protein sequence ID" value="ENSTGEP00000006241.1"/>
    <property type="gene ID" value="ENSTGEG00000005112.1"/>
</dbReference>
<protein>
    <submittedName>
        <fullName evidence="1">Uncharacterized protein</fullName>
    </submittedName>
</protein>
<evidence type="ECO:0000313" key="2">
    <source>
        <dbReference type="Proteomes" id="UP000694411"/>
    </source>
</evidence>
<proteinExistence type="predicted"/>
<evidence type="ECO:0000313" key="1">
    <source>
        <dbReference type="Ensembl" id="ENSTGEP00000006241.1"/>
    </source>
</evidence>
<keyword evidence="2" id="KW-1185">Reference proteome</keyword>
<organism evidence="1 2">
    <name type="scientific">Theropithecus gelada</name>
    <name type="common">Gelada baboon</name>
    <dbReference type="NCBI Taxonomy" id="9565"/>
    <lineage>
        <taxon>Eukaryota</taxon>
        <taxon>Metazoa</taxon>
        <taxon>Chordata</taxon>
        <taxon>Craniata</taxon>
        <taxon>Vertebrata</taxon>
        <taxon>Euteleostomi</taxon>
        <taxon>Mammalia</taxon>
        <taxon>Eutheria</taxon>
        <taxon>Euarchontoglires</taxon>
        <taxon>Primates</taxon>
        <taxon>Haplorrhini</taxon>
        <taxon>Catarrhini</taxon>
        <taxon>Cercopithecidae</taxon>
        <taxon>Cercopithecinae</taxon>
        <taxon>Theropithecus</taxon>
    </lineage>
</organism>
<reference evidence="1" key="3">
    <citation type="submission" date="2025-09" db="UniProtKB">
        <authorList>
            <consortium name="Ensembl"/>
        </authorList>
    </citation>
    <scope>IDENTIFICATION</scope>
</reference>
<accession>A0A8D2JWJ7</accession>
<reference evidence="1" key="1">
    <citation type="submission" date="2018-05" db="EMBL/GenBank/DDBJ databases">
        <title>Whole genome of Theropithecus gelada.</title>
        <authorList>
            <person name="Chiou K.L."/>
            <person name="Snyder-Mackler N."/>
        </authorList>
    </citation>
    <scope>NUCLEOTIDE SEQUENCE [LARGE SCALE GENOMIC DNA]</scope>
</reference>
<dbReference type="Proteomes" id="UP000694411">
    <property type="component" value="Chromosome 7b"/>
</dbReference>
<dbReference type="AlphaFoldDB" id="A0A8D2JWJ7"/>
<reference evidence="1" key="2">
    <citation type="submission" date="2025-08" db="UniProtKB">
        <authorList>
            <consortium name="Ensembl"/>
        </authorList>
    </citation>
    <scope>IDENTIFICATION</scope>
</reference>
<name>A0A8D2JWJ7_THEGE</name>